<proteinExistence type="predicted"/>
<evidence type="ECO:0000313" key="2">
    <source>
        <dbReference type="Proteomes" id="UP000799770"/>
    </source>
</evidence>
<dbReference type="Proteomes" id="UP000799770">
    <property type="component" value="Unassembled WGS sequence"/>
</dbReference>
<dbReference type="EMBL" id="ML977325">
    <property type="protein sequence ID" value="KAF2114390.1"/>
    <property type="molecule type" value="Genomic_DNA"/>
</dbReference>
<keyword evidence="2" id="KW-1185">Reference proteome</keyword>
<protein>
    <submittedName>
        <fullName evidence="1">Uncharacterized protein</fullName>
    </submittedName>
</protein>
<dbReference type="AlphaFoldDB" id="A0A6A5Z4N5"/>
<sequence length="273" mass="31853">MDDLSPETTNNSIGPATVLRFRLPYSQLSITPTPPASFHPWNRLPTELQREIFKYRFKPRFIPSIEDFRYEQSRILGPYYRTRNRKFCALARDVFYEVTTIRLNIPLTRKELECWWPPIGICRCIRRIQVRATIDISCATLEDVFSGRWPFPACMAMLLVPKWSSLLAMKYSWMSEWQDGLQSLTHLKLIVIPTRMEHHLRGFDPSNATTEDLVSLEKLEKVMQNTEVRLRAREVEIEIAGGCPWIHEGVSCPVETLLTTIIRRMIKQPEDGV</sequence>
<gene>
    <name evidence="1" type="ORF">BDV96DRAFT_95434</name>
</gene>
<evidence type="ECO:0000313" key="1">
    <source>
        <dbReference type="EMBL" id="KAF2114390.1"/>
    </source>
</evidence>
<accession>A0A6A5Z4N5</accession>
<reference evidence="1" key="1">
    <citation type="journal article" date="2020" name="Stud. Mycol.">
        <title>101 Dothideomycetes genomes: a test case for predicting lifestyles and emergence of pathogens.</title>
        <authorList>
            <person name="Haridas S."/>
            <person name="Albert R."/>
            <person name="Binder M."/>
            <person name="Bloem J."/>
            <person name="Labutti K."/>
            <person name="Salamov A."/>
            <person name="Andreopoulos B."/>
            <person name="Baker S."/>
            <person name="Barry K."/>
            <person name="Bills G."/>
            <person name="Bluhm B."/>
            <person name="Cannon C."/>
            <person name="Castanera R."/>
            <person name="Culley D."/>
            <person name="Daum C."/>
            <person name="Ezra D."/>
            <person name="Gonzalez J."/>
            <person name="Henrissat B."/>
            <person name="Kuo A."/>
            <person name="Liang C."/>
            <person name="Lipzen A."/>
            <person name="Lutzoni F."/>
            <person name="Magnuson J."/>
            <person name="Mondo S."/>
            <person name="Nolan M."/>
            <person name="Ohm R."/>
            <person name="Pangilinan J."/>
            <person name="Park H.-J."/>
            <person name="Ramirez L."/>
            <person name="Alfaro M."/>
            <person name="Sun H."/>
            <person name="Tritt A."/>
            <person name="Yoshinaga Y."/>
            <person name="Zwiers L.-H."/>
            <person name="Turgeon B."/>
            <person name="Goodwin S."/>
            <person name="Spatafora J."/>
            <person name="Crous P."/>
            <person name="Grigoriev I."/>
        </authorList>
    </citation>
    <scope>NUCLEOTIDE SEQUENCE</scope>
    <source>
        <strain evidence="1">CBS 627.86</strain>
    </source>
</reference>
<organism evidence="1 2">
    <name type="scientific">Lophiotrema nucula</name>
    <dbReference type="NCBI Taxonomy" id="690887"/>
    <lineage>
        <taxon>Eukaryota</taxon>
        <taxon>Fungi</taxon>
        <taxon>Dikarya</taxon>
        <taxon>Ascomycota</taxon>
        <taxon>Pezizomycotina</taxon>
        <taxon>Dothideomycetes</taxon>
        <taxon>Pleosporomycetidae</taxon>
        <taxon>Pleosporales</taxon>
        <taxon>Lophiotremataceae</taxon>
        <taxon>Lophiotrema</taxon>
    </lineage>
</organism>
<name>A0A6A5Z4N5_9PLEO</name>